<keyword evidence="6" id="KW-1185">Reference proteome</keyword>
<dbReference type="AlphaFoldDB" id="A0A9P1C3J5"/>
<dbReference type="Proteomes" id="UP001152797">
    <property type="component" value="Unassembled WGS sequence"/>
</dbReference>
<dbReference type="OrthoDB" id="674948at2759"/>
<evidence type="ECO:0000313" key="6">
    <source>
        <dbReference type="Proteomes" id="UP001152797"/>
    </source>
</evidence>
<dbReference type="InterPro" id="IPR036291">
    <property type="entry name" value="NAD(P)-bd_dom_sf"/>
</dbReference>
<comment type="caution">
    <text evidence="4">The sequence shown here is derived from an EMBL/GenBank/DDBJ whole genome shotgun (WGS) entry which is preliminary data.</text>
</comment>
<proteinExistence type="inferred from homology"/>
<dbReference type="PANTHER" id="PTHR43574">
    <property type="entry name" value="EPIMERASE-RELATED"/>
    <property type="match status" value="1"/>
</dbReference>
<dbReference type="Gene3D" id="3.40.50.720">
    <property type="entry name" value="NAD(P)-binding Rossmann-like Domain"/>
    <property type="match status" value="1"/>
</dbReference>
<feature type="compositionally biased region" description="Basic residues" evidence="3">
    <location>
        <begin position="302"/>
        <end position="322"/>
    </location>
</feature>
<dbReference type="EMBL" id="CAMXCT010000835">
    <property type="protein sequence ID" value="CAI3983770.1"/>
    <property type="molecule type" value="Genomic_DNA"/>
</dbReference>
<dbReference type="EMBL" id="CAMXCT030000835">
    <property type="protein sequence ID" value="CAL4771082.1"/>
    <property type="molecule type" value="Genomic_DNA"/>
</dbReference>
<evidence type="ECO:0000256" key="2">
    <source>
        <dbReference type="ARBA" id="ARBA00023027"/>
    </source>
</evidence>
<comment type="similarity">
    <text evidence="1">Belongs to the NAD(P)-dependent epimerase/dehydratase family.</text>
</comment>
<reference evidence="5 6" key="2">
    <citation type="submission" date="2024-05" db="EMBL/GenBank/DDBJ databases">
        <authorList>
            <person name="Chen Y."/>
            <person name="Shah S."/>
            <person name="Dougan E. K."/>
            <person name="Thang M."/>
            <person name="Chan C."/>
        </authorList>
    </citation>
    <scope>NUCLEOTIDE SEQUENCE [LARGE SCALE GENOMIC DNA]</scope>
</reference>
<feature type="region of interest" description="Disordered" evidence="3">
    <location>
        <begin position="1"/>
        <end position="22"/>
    </location>
</feature>
<sequence length="1188" mass="130961">MATVLEHPSLVLNSDDEDGRHPTVDDIQEALEKQPKPNRVTDYNVEEAAFWRTGHLPAGSVIEFQDPETPEEELPPLVALLVLGTVSRDTGIWVEVKVLGSESAAEKKAEKYFKDGRHRVHICYPSAEGGCPLDEEAGLHLRKFRWYPPGELEAEWLNATARKAIAKGKEMELEELKKKRKDPRSPTGGAGRGAPLGETPVEKRLSALRARRVSFAEPVVSPGTARADSPREPRAGAGGRPAASASQALVPLKKVKEEVQTIDSETDQEEVKKTKKKKKKTLGDTLAKAARLRNAVEERSEKKKKRRSRSRSRSRRRRHKKKENSTDSDSERSSRGRSSSGDESLMAPLRKRSQRSPGSVYKMLEELAVERLSVDGVVEEGYEALGLRGQRPKILTYFQLVLKPQMDSKGRDCKELAMLARSLDLLRDGRLAELADVMAARLMAIHTATKQGWQTARHLEVFAEEDDSAAPPHVLLSAQRHARQVEKAGGKGSWPSRSPWQGGEWAYDNRNSACDGAQPAPHLFGSRDPGSKSEWLAGLTGVSNLLELGVKLAWGLREELLYFKPARARPTQAATGHRGCLFPLPVQLPGNLKWSVADLKSCDFHALALDCWVAVGCAAINALYDSPNAGFARAPGKVHKAILVELKDKVTSASTEARSWWQIYLDNFMSADVGGPPHGFGDVELQERAMKVTCSDASETGGAAAVSKGLTWYNDGLHCGHMWRNFIFSLVFHACICLRHVKFCIENVASMDESARDEISSQLGICPVKLDPSDSLPYNRPRFAWVSEPIFEMEGLQLWSEKDYFRAYTTSREIDTKQWIRPGWTWEGLASGATVHPSVEVPLTRWLCYGGDVDKPVQDVEIVQNPPPSLEDVSSVATYRVTAKSTTYARRSFCKKERQSMSFSCEGVGARWEWQDCILKMDWHRKCEANFQDGFDTSTRLKTMDPVVVAATLTEKSHEALRQEGLDPILASDLKASKLKFSQVVFCAPPSRGEAGDYAKSVTDALEHLVEGGIGVFTSSASVFAEDSGNSVDESGALSDSGSAQRMLAAEEAAQRGGSAVLRLAGLYDLERGPHSYWLKVGVVKGAPNGLINLVHYDDAAQAVVDAIKARRREVYVISDGVPISRRDICAAAVRSKHFAGKELPTFEAPAELPMGGTNGKRLDASKARQQLGWHPRYVSFAEYMAAH</sequence>
<evidence type="ECO:0000313" key="5">
    <source>
        <dbReference type="EMBL" id="CAL4771082.1"/>
    </source>
</evidence>
<gene>
    <name evidence="4" type="ORF">C1SCF055_LOCUS11356</name>
</gene>
<evidence type="ECO:0000256" key="1">
    <source>
        <dbReference type="ARBA" id="ARBA00007637"/>
    </source>
</evidence>
<evidence type="ECO:0000313" key="4">
    <source>
        <dbReference type="EMBL" id="CAI3983770.1"/>
    </source>
</evidence>
<feature type="region of interest" description="Disordered" evidence="3">
    <location>
        <begin position="213"/>
        <end position="357"/>
    </location>
</feature>
<organism evidence="4">
    <name type="scientific">Cladocopium goreaui</name>
    <dbReference type="NCBI Taxonomy" id="2562237"/>
    <lineage>
        <taxon>Eukaryota</taxon>
        <taxon>Sar</taxon>
        <taxon>Alveolata</taxon>
        <taxon>Dinophyceae</taxon>
        <taxon>Suessiales</taxon>
        <taxon>Symbiodiniaceae</taxon>
        <taxon>Cladocopium</taxon>
    </lineage>
</organism>
<keyword evidence="2" id="KW-0520">NAD</keyword>
<dbReference type="Gene3D" id="3.40.50.150">
    <property type="entry name" value="Vaccinia Virus protein VP39"/>
    <property type="match status" value="1"/>
</dbReference>
<dbReference type="EMBL" id="CAMXCT020000835">
    <property type="protein sequence ID" value="CAL1137145.1"/>
    <property type="molecule type" value="Genomic_DNA"/>
</dbReference>
<dbReference type="InterPro" id="IPR029063">
    <property type="entry name" value="SAM-dependent_MTases_sf"/>
</dbReference>
<protein>
    <submittedName>
        <fullName evidence="5">NAD(P)-binding domain-containing protein</fullName>
    </submittedName>
</protein>
<evidence type="ECO:0000256" key="3">
    <source>
        <dbReference type="SAM" id="MobiDB-lite"/>
    </source>
</evidence>
<dbReference type="SUPFAM" id="SSF51735">
    <property type="entry name" value="NAD(P)-binding Rossmann-fold domains"/>
    <property type="match status" value="1"/>
</dbReference>
<name>A0A9P1C3J5_9DINO</name>
<feature type="region of interest" description="Disordered" evidence="3">
    <location>
        <begin position="174"/>
        <end position="200"/>
    </location>
</feature>
<accession>A0A9P1C3J5</accession>
<feature type="compositionally biased region" description="Basic and acidic residues" evidence="3">
    <location>
        <begin position="323"/>
        <end position="334"/>
    </location>
</feature>
<reference evidence="4" key="1">
    <citation type="submission" date="2022-10" db="EMBL/GenBank/DDBJ databases">
        <authorList>
            <person name="Chen Y."/>
            <person name="Dougan E. K."/>
            <person name="Chan C."/>
            <person name="Rhodes N."/>
            <person name="Thang M."/>
        </authorList>
    </citation>
    <scope>NUCLEOTIDE SEQUENCE</scope>
</reference>